<organism evidence="3">
    <name type="scientific">Streptococcus equi subsp. zooepidemicus</name>
    <dbReference type="NCBI Taxonomy" id="40041"/>
    <lineage>
        <taxon>Bacteria</taxon>
        <taxon>Bacillati</taxon>
        <taxon>Bacillota</taxon>
        <taxon>Bacilli</taxon>
        <taxon>Lactobacillales</taxon>
        <taxon>Streptococcaceae</taxon>
        <taxon>Streptococcus</taxon>
    </lineage>
</organism>
<dbReference type="InterPro" id="IPR038765">
    <property type="entry name" value="Papain-like_cys_pep_sf"/>
</dbReference>
<dbReference type="InterPro" id="IPR015117">
    <property type="entry name" value="IdeS"/>
</dbReference>
<evidence type="ECO:0000259" key="2">
    <source>
        <dbReference type="Pfam" id="PF09028"/>
    </source>
</evidence>
<sequence>MMKKQSFTHSRKPKFGMRKLSIGLASCILGMMFLTTSHVSGEVVEVWPYGQNPHSGTIGVDPGQQNLDTALGRRKAEERIKETLWVDGVKVDDKDFENIKDDRTKSDYFVSEYGKGSGYYDVNKKFDGHDNLLCSGAVATNMFHWWVDQNKGYIEKFKKQDPENNGFVKFNDGYKKSVDELKEFYRDNRDNYTDQSKFFDLIKSSFYNGSLIPEQVLNLYFNGWEYGTKQSDIKEKNEKLDNPSSKGIFNKVFEGKLLSDKIPFYGIDDFSTEIKNALSSHKALGLSYRTLVRYGHIVSVRGADIGEDGRVKAVYVTDSDDTHAKTNNNKRVGLIRYSVKQDSNGKIRLTGYTGEDVGALSMHLYTLSSAKEEWEDYFKKYPEVQENLENNVADSNKNSEDVEVSSVEFDFLNFKYPKNEDQVSTEDMRLTLKDTNVFNQPQVKISFEEQNGNDWKEKDSGTFEEGKKYRLKIDVNKLALKIYGHLSKNKLNVIVNGKAVNIQNVVKKDSIETSFPIYSDSTDLEKINYWTDSFNNWS</sequence>
<dbReference type="Gene3D" id="3.90.70.10">
    <property type="entry name" value="Cysteine proteinases"/>
    <property type="match status" value="1"/>
</dbReference>
<dbReference type="AlphaFoldDB" id="A0A3S7RNL0"/>
<evidence type="ECO:0000256" key="1">
    <source>
        <dbReference type="ARBA" id="ARBA00022729"/>
    </source>
</evidence>
<proteinExistence type="predicted"/>
<name>A0A3S7RNL0_STRSZ</name>
<evidence type="ECO:0000313" key="3">
    <source>
        <dbReference type="EMBL" id="AXQ60095.1"/>
    </source>
</evidence>
<accession>A0A3S7RNL0</accession>
<reference evidence="3" key="1">
    <citation type="submission" date="2017-06" db="EMBL/GenBank/DDBJ databases">
        <title>Three variants of the IgG endopeptidase IdeZ2 in Streptococcus equi subspecies zooepidemicus.</title>
        <authorList>
            <person name="Hulting G."/>
            <person name="Guss B."/>
        </authorList>
    </citation>
    <scope>NUCLEOTIDE SEQUENCE</scope>
    <source>
        <strain evidence="3">Bd1343</strain>
    </source>
</reference>
<dbReference type="InterPro" id="IPR005877">
    <property type="entry name" value="YSIRK_signal_dom"/>
</dbReference>
<keyword evidence="1" id="KW-0732">Signal</keyword>
<dbReference type="SUPFAM" id="SSF54001">
    <property type="entry name" value="Cysteine proteinases"/>
    <property type="match status" value="1"/>
</dbReference>
<protein>
    <submittedName>
        <fullName evidence="3">IdeZ2</fullName>
    </submittedName>
</protein>
<dbReference type="EMBL" id="MF374617">
    <property type="protein sequence ID" value="AXQ60095.1"/>
    <property type="molecule type" value="Genomic_DNA"/>
</dbReference>
<feature type="domain" description="Ig protease IdeS" evidence="2">
    <location>
        <begin position="82"/>
        <end position="374"/>
    </location>
</feature>
<dbReference type="GO" id="GO:0008233">
    <property type="term" value="F:peptidase activity"/>
    <property type="evidence" value="ECO:0007669"/>
    <property type="project" value="InterPro"/>
</dbReference>
<dbReference type="Pfam" id="PF09028">
    <property type="entry name" value="Mac-1"/>
    <property type="match status" value="1"/>
</dbReference>
<dbReference type="NCBIfam" id="TIGR01168">
    <property type="entry name" value="YSIRK_signal"/>
    <property type="match status" value="1"/>
</dbReference>